<evidence type="ECO:0000259" key="7">
    <source>
        <dbReference type="PROSITE" id="PS51188"/>
    </source>
</evidence>
<dbReference type="GO" id="GO:0051082">
    <property type="term" value="F:unfolded protein binding"/>
    <property type="evidence" value="ECO:0007669"/>
    <property type="project" value="InterPro"/>
</dbReference>
<protein>
    <recommendedName>
        <fullName evidence="9">Chaperone protein DNAJ</fullName>
    </recommendedName>
</protein>
<dbReference type="GO" id="GO:0009408">
    <property type="term" value="P:response to heat"/>
    <property type="evidence" value="ECO:0007669"/>
    <property type="project" value="InterPro"/>
</dbReference>
<dbReference type="InterPro" id="IPR036869">
    <property type="entry name" value="J_dom_sf"/>
</dbReference>
<dbReference type="SUPFAM" id="SSF46565">
    <property type="entry name" value="Chaperone J-domain"/>
    <property type="match status" value="1"/>
</dbReference>
<dbReference type="EMBL" id="AK422721">
    <property type="protein sequence ID" value="BAN41179.1"/>
    <property type="molecule type" value="mRNA"/>
</dbReference>
<evidence type="ECO:0000259" key="6">
    <source>
        <dbReference type="PROSITE" id="PS50076"/>
    </source>
</evidence>
<evidence type="ECO:0000313" key="8">
    <source>
        <dbReference type="EMBL" id="BAN41179.1"/>
    </source>
</evidence>
<evidence type="ECO:0000256" key="4">
    <source>
        <dbReference type="ARBA" id="ARBA00022833"/>
    </source>
</evidence>
<dbReference type="GO" id="GO:0008270">
    <property type="term" value="F:zinc ion binding"/>
    <property type="evidence" value="ECO:0007669"/>
    <property type="project" value="UniProtKB-KW"/>
</dbReference>
<evidence type="ECO:0008006" key="9">
    <source>
        <dbReference type="Google" id="ProtNLM"/>
    </source>
</evidence>
<keyword evidence="3 5" id="KW-0863">Zinc-finger</keyword>
<keyword evidence="2" id="KW-0677">Repeat</keyword>
<evidence type="ECO:0000256" key="5">
    <source>
        <dbReference type="PROSITE-ProRule" id="PRU00546"/>
    </source>
</evidence>
<evidence type="ECO:0000256" key="2">
    <source>
        <dbReference type="ARBA" id="ARBA00022737"/>
    </source>
</evidence>
<dbReference type="Gene3D" id="1.10.287.110">
    <property type="entry name" value="DnaJ domain"/>
    <property type="match status" value="1"/>
</dbReference>
<dbReference type="Pfam" id="PF00226">
    <property type="entry name" value="DnaJ"/>
    <property type="match status" value="1"/>
</dbReference>
<dbReference type="PRINTS" id="PR00625">
    <property type="entry name" value="JDOMAIN"/>
</dbReference>
<dbReference type="InterPro" id="IPR012724">
    <property type="entry name" value="DnaJ"/>
</dbReference>
<dbReference type="GO" id="GO:0005524">
    <property type="term" value="F:ATP binding"/>
    <property type="evidence" value="ECO:0007669"/>
    <property type="project" value="InterPro"/>
</dbReference>
<dbReference type="Pfam" id="PF00684">
    <property type="entry name" value="DnaJ_CXXCXGXG"/>
    <property type="match status" value="1"/>
</dbReference>
<keyword evidence="4 5" id="KW-0862">Zinc</keyword>
<dbReference type="SUPFAM" id="SSF49493">
    <property type="entry name" value="HSP40/DnaJ peptide-binding domain"/>
    <property type="match status" value="2"/>
</dbReference>
<dbReference type="CDD" id="cd10719">
    <property type="entry name" value="DnaJ_zf"/>
    <property type="match status" value="1"/>
</dbReference>
<dbReference type="InterPro" id="IPR002939">
    <property type="entry name" value="DnaJ_C"/>
</dbReference>
<dbReference type="SMART" id="SM00271">
    <property type="entry name" value="DnaJ"/>
    <property type="match status" value="1"/>
</dbReference>
<evidence type="ECO:0000256" key="3">
    <source>
        <dbReference type="ARBA" id="ARBA00022771"/>
    </source>
</evidence>
<keyword evidence="1 5" id="KW-0479">Metal-binding</keyword>
<name>S0B1T7_ENTIV</name>
<dbReference type="PROSITE" id="PS50076">
    <property type="entry name" value="DNAJ_2"/>
    <property type="match status" value="1"/>
</dbReference>
<dbReference type="CDD" id="cd10747">
    <property type="entry name" value="DnaJ_C"/>
    <property type="match status" value="1"/>
</dbReference>
<dbReference type="InterPro" id="IPR018253">
    <property type="entry name" value="DnaJ_domain_CS"/>
</dbReference>
<dbReference type="HAMAP" id="MF_01152">
    <property type="entry name" value="DnaJ"/>
    <property type="match status" value="1"/>
</dbReference>
<dbReference type="InterPro" id="IPR008971">
    <property type="entry name" value="HSP40/DnaJ_pept-bd"/>
</dbReference>
<dbReference type="PANTHER" id="PTHR43888">
    <property type="entry name" value="DNAJ-LIKE-2, ISOFORM A-RELATED"/>
    <property type="match status" value="1"/>
</dbReference>
<dbReference type="GO" id="GO:0030544">
    <property type="term" value="F:Hsp70 protein binding"/>
    <property type="evidence" value="ECO:0007669"/>
    <property type="project" value="InterPro"/>
</dbReference>
<dbReference type="InterPro" id="IPR036410">
    <property type="entry name" value="HSP_DnaJ_Cys-rich_dom_sf"/>
</dbReference>
<dbReference type="InterPro" id="IPR001305">
    <property type="entry name" value="HSP_DnaJ_Cys-rich_dom"/>
</dbReference>
<dbReference type="InterPro" id="IPR044713">
    <property type="entry name" value="DNJA1/2-like"/>
</dbReference>
<feature type="zinc finger region" description="CR-type" evidence="5">
    <location>
        <begin position="131"/>
        <end position="214"/>
    </location>
</feature>
<dbReference type="PROSITE" id="PS00636">
    <property type="entry name" value="DNAJ_1"/>
    <property type="match status" value="1"/>
</dbReference>
<dbReference type="GO" id="GO:0006457">
    <property type="term" value="P:protein folding"/>
    <property type="evidence" value="ECO:0007669"/>
    <property type="project" value="InterPro"/>
</dbReference>
<proteinExistence type="evidence at transcript level"/>
<dbReference type="InterPro" id="IPR001623">
    <property type="entry name" value="DnaJ_domain"/>
</dbReference>
<dbReference type="AlphaFoldDB" id="S0B1T7"/>
<organism evidence="8">
    <name type="scientific">Entamoeba invadens</name>
    <dbReference type="NCBI Taxonomy" id="33085"/>
    <lineage>
        <taxon>Eukaryota</taxon>
        <taxon>Amoebozoa</taxon>
        <taxon>Evosea</taxon>
        <taxon>Archamoebae</taxon>
        <taxon>Mastigamoebida</taxon>
        <taxon>Entamoebidae</taxon>
        <taxon>Entamoeba</taxon>
    </lineage>
</organism>
<dbReference type="Gene3D" id="2.10.230.10">
    <property type="entry name" value="Heat shock protein DnaJ, cysteine-rich domain"/>
    <property type="match status" value="1"/>
</dbReference>
<dbReference type="Gene3D" id="2.60.260.20">
    <property type="entry name" value="Urease metallochaperone UreE, N-terminal domain"/>
    <property type="match status" value="2"/>
</dbReference>
<dbReference type="PROSITE" id="PS51188">
    <property type="entry name" value="ZF_CR"/>
    <property type="match status" value="1"/>
</dbReference>
<sequence length="350" mass="39687">MLVCLLLLLGNALARNYYEILGVTKTATASELKKAYRSLSLKYHPDKPSGDKKKYEEINKAYEVLSDDKQRRIYDQGGEEAIKNPNRNGFGGGFNPFEDFFRNNQQQQQRQQRLPDVEISLDVTLEDLYKGKTFEVLHRKRQLCHHCHGTGGDTADDVKDCPICHGTGMRTETRQFTPGFVQNIQRPCDHCGGKGKIYGKKCHVCNGKKVEEGETTISVTINKGMRDGEEIRFEGFGDEKPDFDTGDVVFKIRTIGTTIFTRRWDDLKTTIHVSLKESLLGFEKNITHLDGHVVKVKRTGITPYGHTITVKEEGMPIKRKETKGDMLVEVIIDYPQGLTNAQIEAVQKNF</sequence>
<evidence type="ECO:0000256" key="1">
    <source>
        <dbReference type="ARBA" id="ARBA00022723"/>
    </source>
</evidence>
<reference evidence="8" key="1">
    <citation type="submission" date="2012-06" db="EMBL/GenBank/DDBJ databases">
        <title>Short 5' UTR of Entamoeba genes.</title>
        <authorList>
            <person name="Hiranuka K."/>
            <person name="Kumagai M."/>
            <person name="Wakaguri H."/>
            <person name="Suzuki Y."/>
            <person name="Sugano S."/>
            <person name="Watanabe J."/>
            <person name="Makioka A."/>
        </authorList>
    </citation>
    <scope>NUCLEOTIDE SEQUENCE</scope>
    <source>
        <strain evidence="8">IP1</strain>
    </source>
</reference>
<feature type="domain" description="CR-type" evidence="7">
    <location>
        <begin position="131"/>
        <end position="214"/>
    </location>
</feature>
<dbReference type="SUPFAM" id="SSF57938">
    <property type="entry name" value="DnaJ/Hsp40 cysteine-rich domain"/>
    <property type="match status" value="1"/>
</dbReference>
<accession>S0B1T7</accession>
<dbReference type="VEuPathDB" id="AmoebaDB:EIN_053820"/>
<feature type="domain" description="J" evidence="6">
    <location>
        <begin position="16"/>
        <end position="78"/>
    </location>
</feature>
<dbReference type="FunFam" id="2.60.260.20:FF:000013">
    <property type="entry name" value="DnaJ subfamily B member 11"/>
    <property type="match status" value="1"/>
</dbReference>
<dbReference type="FunFam" id="2.10.230.10:FF:000001">
    <property type="entry name" value="DnaJ subfamily A member 2"/>
    <property type="match status" value="1"/>
</dbReference>
<dbReference type="CDD" id="cd06257">
    <property type="entry name" value="DnaJ"/>
    <property type="match status" value="1"/>
</dbReference>
<dbReference type="Pfam" id="PF01556">
    <property type="entry name" value="DnaJ_C"/>
    <property type="match status" value="1"/>
</dbReference>